<evidence type="ECO:0000256" key="1">
    <source>
        <dbReference type="SAM" id="MobiDB-lite"/>
    </source>
</evidence>
<evidence type="ECO:0000313" key="3">
    <source>
        <dbReference type="Proteomes" id="UP000315628"/>
    </source>
</evidence>
<evidence type="ECO:0000313" key="2">
    <source>
        <dbReference type="EMBL" id="TWD13377.1"/>
    </source>
</evidence>
<dbReference type="Proteomes" id="UP000315628">
    <property type="component" value="Unassembled WGS sequence"/>
</dbReference>
<keyword evidence="3" id="KW-1185">Reference proteome</keyword>
<sequence>MSEEPVVALLEALLARVRASDPEEMAARLRADPGAGDRALTGLVLLGEALATGREPSDAAATGRPERVSIPVHDDDIAQQRKSS</sequence>
<accession>A0A560W6Y4</accession>
<protein>
    <submittedName>
        <fullName evidence="2">Uncharacterized protein</fullName>
    </submittedName>
</protein>
<dbReference type="AlphaFoldDB" id="A0A560W6Y4"/>
<comment type="caution">
    <text evidence="2">The sequence shown here is derived from an EMBL/GenBank/DDBJ whole genome shotgun (WGS) entry which is preliminary data.</text>
</comment>
<dbReference type="RefSeq" id="WP_144858180.1">
    <property type="nucleotide sequence ID" value="NZ_BAAAYT010000002.1"/>
</dbReference>
<reference evidence="2 3" key="1">
    <citation type="submission" date="2019-06" db="EMBL/GenBank/DDBJ databases">
        <title>Sequencing the genomes of 1000 actinobacteria strains.</title>
        <authorList>
            <person name="Klenk H.-P."/>
        </authorList>
    </citation>
    <scope>NUCLEOTIDE SEQUENCE [LARGE SCALE GENOMIC DNA]</scope>
    <source>
        <strain evidence="2 3">DSM 18935</strain>
    </source>
</reference>
<dbReference type="EMBL" id="VIUW01000005">
    <property type="protein sequence ID" value="TWD13377.1"/>
    <property type="molecule type" value="Genomic_DNA"/>
</dbReference>
<organism evidence="2 3">
    <name type="scientific">Marihabitans asiaticum</name>
    <dbReference type="NCBI Taxonomy" id="415218"/>
    <lineage>
        <taxon>Bacteria</taxon>
        <taxon>Bacillati</taxon>
        <taxon>Actinomycetota</taxon>
        <taxon>Actinomycetes</taxon>
        <taxon>Micrococcales</taxon>
        <taxon>Intrasporangiaceae</taxon>
        <taxon>Marihabitans</taxon>
    </lineage>
</organism>
<feature type="compositionally biased region" description="Basic and acidic residues" evidence="1">
    <location>
        <begin position="64"/>
        <end position="84"/>
    </location>
</feature>
<name>A0A560W6Y4_9MICO</name>
<feature type="region of interest" description="Disordered" evidence="1">
    <location>
        <begin position="53"/>
        <end position="84"/>
    </location>
</feature>
<proteinExistence type="predicted"/>
<gene>
    <name evidence="2" type="ORF">FB557_2778</name>
</gene>